<evidence type="ECO:0000256" key="1">
    <source>
        <dbReference type="SAM" id="MobiDB-lite"/>
    </source>
</evidence>
<sequence>MLPQLNVSNASINRSSKTHHAPTSGCSDTTASATPTHWMREYFSPLPDAVPPCNLENQNSPLRDTAFPSALEDHNNYKLEESGDAELRYACAIASAIYDDQARLLKFKGSKSCKDRETFEKLEKVQDELYENFCKWKALHI</sequence>
<evidence type="ECO:0000313" key="2">
    <source>
        <dbReference type="EMBL" id="KAF3457444.1"/>
    </source>
</evidence>
<name>A0A8K0MTG9_9ROSA</name>
<dbReference type="EMBL" id="VOIH02000001">
    <property type="protein sequence ID" value="KAF3457444.1"/>
    <property type="molecule type" value="Genomic_DNA"/>
</dbReference>
<feature type="compositionally biased region" description="Polar residues" evidence="1">
    <location>
        <begin position="1"/>
        <end position="15"/>
    </location>
</feature>
<dbReference type="Proteomes" id="UP000796880">
    <property type="component" value="Unassembled WGS sequence"/>
</dbReference>
<dbReference type="AlphaFoldDB" id="A0A8K0MTG9"/>
<protein>
    <submittedName>
        <fullName evidence="2">Uncharacterized protein</fullName>
    </submittedName>
</protein>
<accession>A0A8K0MTG9</accession>
<feature type="region of interest" description="Disordered" evidence="1">
    <location>
        <begin position="1"/>
        <end position="31"/>
    </location>
</feature>
<comment type="caution">
    <text evidence="2">The sequence shown here is derived from an EMBL/GenBank/DDBJ whole genome shotgun (WGS) entry which is preliminary data.</text>
</comment>
<evidence type="ECO:0000313" key="3">
    <source>
        <dbReference type="Proteomes" id="UP000796880"/>
    </source>
</evidence>
<reference evidence="2" key="1">
    <citation type="submission" date="2020-03" db="EMBL/GenBank/DDBJ databases">
        <title>A high-quality chromosome-level genome assembly of a woody plant with both climbing and erect habits, Rhamnella rubrinervis.</title>
        <authorList>
            <person name="Lu Z."/>
            <person name="Yang Y."/>
            <person name="Zhu X."/>
            <person name="Sun Y."/>
        </authorList>
    </citation>
    <scope>NUCLEOTIDE SEQUENCE</scope>
    <source>
        <strain evidence="2">BYM</strain>
        <tissue evidence="2">Leaf</tissue>
    </source>
</reference>
<keyword evidence="3" id="KW-1185">Reference proteome</keyword>
<organism evidence="2 3">
    <name type="scientific">Rhamnella rubrinervis</name>
    <dbReference type="NCBI Taxonomy" id="2594499"/>
    <lineage>
        <taxon>Eukaryota</taxon>
        <taxon>Viridiplantae</taxon>
        <taxon>Streptophyta</taxon>
        <taxon>Embryophyta</taxon>
        <taxon>Tracheophyta</taxon>
        <taxon>Spermatophyta</taxon>
        <taxon>Magnoliopsida</taxon>
        <taxon>eudicotyledons</taxon>
        <taxon>Gunneridae</taxon>
        <taxon>Pentapetalae</taxon>
        <taxon>rosids</taxon>
        <taxon>fabids</taxon>
        <taxon>Rosales</taxon>
        <taxon>Rhamnaceae</taxon>
        <taxon>rhamnoid group</taxon>
        <taxon>Rhamneae</taxon>
        <taxon>Rhamnella</taxon>
    </lineage>
</organism>
<proteinExistence type="predicted"/>
<gene>
    <name evidence="2" type="ORF">FNV43_RR02102</name>
</gene>